<reference evidence="9 11" key="2">
    <citation type="journal article" date="2017" name="Nat. Microbiol.">
        <title>Natural product diversity associated with the nematode symbionts Photorhabdus and Xenorhabdus.</title>
        <authorList>
            <person name="Tobias N.J."/>
            <person name="Wolff H."/>
            <person name="Djahanschiri B."/>
            <person name="Grundmann F."/>
            <person name="Kronenwerth M."/>
            <person name="Shi Y.M."/>
            <person name="Simonyi S."/>
            <person name="Grun P."/>
            <person name="Shapiro-Ilan D."/>
            <person name="Pidot S.J."/>
            <person name="Stinear T.P."/>
            <person name="Ebersberger I."/>
            <person name="Bode H.B."/>
        </authorList>
    </citation>
    <scope>NUCLEOTIDE SEQUENCE [LARGE SCALE GENOMIC DNA]</scope>
    <source>
        <strain evidence="9 11">DSM 17903</strain>
    </source>
</reference>
<gene>
    <name evidence="8" type="ORF">A9255_04620</name>
    <name evidence="9" type="ORF">Xhom_03710</name>
</gene>
<keyword evidence="4" id="KW-0281">Fimbrium</keyword>
<evidence type="ECO:0000256" key="4">
    <source>
        <dbReference type="ARBA" id="ARBA00023263"/>
    </source>
</evidence>
<dbReference type="InterPro" id="IPR054160">
    <property type="entry name" value="MrkD_recept-bd"/>
</dbReference>
<dbReference type="Gene3D" id="2.60.40.3310">
    <property type="match status" value="1"/>
</dbReference>
<feature type="signal peptide" evidence="5">
    <location>
        <begin position="1"/>
        <end position="22"/>
    </location>
</feature>
<dbReference type="GO" id="GO:0009289">
    <property type="term" value="C:pilus"/>
    <property type="evidence" value="ECO:0007669"/>
    <property type="project" value="UniProtKB-SubCell"/>
</dbReference>
<dbReference type="SUPFAM" id="SSF49401">
    <property type="entry name" value="Bacterial adhesins"/>
    <property type="match status" value="1"/>
</dbReference>
<dbReference type="Pfam" id="PF22003">
    <property type="entry name" value="MrkDrd"/>
    <property type="match status" value="1"/>
</dbReference>
<evidence type="ECO:0000313" key="9">
    <source>
        <dbReference type="EMBL" id="PHM53709.1"/>
    </source>
</evidence>
<feature type="domain" description="MrkD-like receptor binding" evidence="7">
    <location>
        <begin position="42"/>
        <end position="169"/>
    </location>
</feature>
<dbReference type="PANTHER" id="PTHR33420">
    <property type="entry name" value="FIMBRIAL SUBUNIT ELFA-RELATED"/>
    <property type="match status" value="1"/>
</dbReference>
<dbReference type="Pfam" id="PF00419">
    <property type="entry name" value="Fimbrial"/>
    <property type="match status" value="1"/>
</dbReference>
<comment type="similarity">
    <text evidence="2">Belongs to the fimbrial protein family.</text>
</comment>
<keyword evidence="3 5" id="KW-0732">Signal</keyword>
<evidence type="ECO:0000313" key="10">
    <source>
        <dbReference type="Proteomes" id="UP000094600"/>
    </source>
</evidence>
<dbReference type="InterPro" id="IPR036937">
    <property type="entry name" value="Adhesion_dom_fimbrial_sf"/>
</dbReference>
<feature type="chain" id="PRO_5013780220" evidence="5">
    <location>
        <begin position="23"/>
        <end position="333"/>
    </location>
</feature>
<dbReference type="Proteomes" id="UP000225433">
    <property type="component" value="Unassembled WGS sequence"/>
</dbReference>
<comment type="subcellular location">
    <subcellularLocation>
        <location evidence="1">Fimbrium</location>
    </subcellularLocation>
</comment>
<dbReference type="PANTHER" id="PTHR33420:SF12">
    <property type="entry name" value="FIMBRIN-LIKE PROTEIN FIMI-RELATED"/>
    <property type="match status" value="1"/>
</dbReference>
<evidence type="ECO:0000256" key="5">
    <source>
        <dbReference type="SAM" id="SignalP"/>
    </source>
</evidence>
<evidence type="ECO:0000256" key="2">
    <source>
        <dbReference type="ARBA" id="ARBA00006671"/>
    </source>
</evidence>
<dbReference type="EMBL" id="CP016176">
    <property type="protein sequence ID" value="AOM39920.1"/>
    <property type="molecule type" value="Genomic_DNA"/>
</dbReference>
<evidence type="ECO:0000313" key="8">
    <source>
        <dbReference type="EMBL" id="AOM39920.1"/>
    </source>
</evidence>
<feature type="domain" description="Fimbrial-type adhesion" evidence="6">
    <location>
        <begin position="195"/>
        <end position="333"/>
    </location>
</feature>
<dbReference type="KEGG" id="xho:A9255_04620"/>
<dbReference type="InterPro" id="IPR008966">
    <property type="entry name" value="Adhesion_dom_sf"/>
</dbReference>
<dbReference type="InterPro" id="IPR050263">
    <property type="entry name" value="Bact_Fimbrial_Adh_Pro"/>
</dbReference>
<organism evidence="9 11">
    <name type="scientific">Xenorhabdus hominickii</name>
    <dbReference type="NCBI Taxonomy" id="351679"/>
    <lineage>
        <taxon>Bacteria</taxon>
        <taxon>Pseudomonadati</taxon>
        <taxon>Pseudomonadota</taxon>
        <taxon>Gammaproteobacteria</taxon>
        <taxon>Enterobacterales</taxon>
        <taxon>Morganellaceae</taxon>
        <taxon>Xenorhabdus</taxon>
    </lineage>
</organism>
<dbReference type="Gene3D" id="2.60.40.1090">
    <property type="entry name" value="Fimbrial-type adhesion domain"/>
    <property type="match status" value="1"/>
</dbReference>
<dbReference type="RefSeq" id="WP_069315665.1">
    <property type="nucleotide sequence ID" value="NZ_CAWNQJ010000090.1"/>
</dbReference>
<evidence type="ECO:0000259" key="7">
    <source>
        <dbReference type="Pfam" id="PF22003"/>
    </source>
</evidence>
<evidence type="ECO:0000313" key="11">
    <source>
        <dbReference type="Proteomes" id="UP000225433"/>
    </source>
</evidence>
<reference evidence="8 10" key="1">
    <citation type="submission" date="2016-06" db="EMBL/GenBank/DDBJ databases">
        <title>Bacterial characters and pathogenicity of Xenorhabdus hominickii from an entomopathogenic nematode, Steinernema monticolum.</title>
        <authorList>
            <person name="Park Y."/>
            <person name="Kim Y."/>
        </authorList>
    </citation>
    <scope>NUCLEOTIDE SEQUENCE [LARGE SCALE GENOMIC DNA]</scope>
    <source>
        <strain evidence="8 10">ANU1</strain>
    </source>
</reference>
<dbReference type="InterPro" id="IPR000259">
    <property type="entry name" value="Adhesion_dom_fimbrial"/>
</dbReference>
<evidence type="ECO:0000256" key="1">
    <source>
        <dbReference type="ARBA" id="ARBA00004561"/>
    </source>
</evidence>
<evidence type="ECO:0000259" key="6">
    <source>
        <dbReference type="Pfam" id="PF00419"/>
    </source>
</evidence>
<protein>
    <submittedName>
        <fullName evidence="9">Fimbrial adhesin protein</fullName>
    </submittedName>
</protein>
<keyword evidence="10" id="KW-1185">Reference proteome</keyword>
<evidence type="ECO:0000256" key="3">
    <source>
        <dbReference type="ARBA" id="ARBA00022729"/>
    </source>
</evidence>
<dbReference type="Proteomes" id="UP000094600">
    <property type="component" value="Chromosome"/>
</dbReference>
<name>A0A2G0Q3D1_XENHO</name>
<dbReference type="GO" id="GO:0043709">
    <property type="term" value="P:cell adhesion involved in single-species biofilm formation"/>
    <property type="evidence" value="ECO:0007669"/>
    <property type="project" value="TreeGrafter"/>
</dbReference>
<sequence length="333" mass="37114">MVNGLKLLMVSLFIGGMMNSFASQANNQCHYNSGVTAKTTTLSLGTIVIPRDHPIGTTIKEILIDHVDNQGDIAYCDRPTQASWDEPAFDRAHYNYDAIYESGVPGVGIRINTWGPGYGIDWLPRVVEYPLSCYPSRQSQYRTQYCGKTWGYITVQLIKIAPTTGSGQVGNQLLTRARLGSDISIHSFYLTNTRIITQGCSFKQNTTIVDMGNVKISEFRGVNSTAGVRDFNLQLDCDANLDVEVTLDGRPAKNHSNDTWALDYNRDNVMATGIGLQILFGNRPLLVHLPLKFRSSQYIRNFSIPLRARYIQTEPRVTPGKADVTITMSLTYQ</sequence>
<dbReference type="OrthoDB" id="8970968at2"/>
<dbReference type="STRING" id="351679.A9255_04620"/>
<proteinExistence type="inferred from homology"/>
<dbReference type="EMBL" id="NJAI01000006">
    <property type="protein sequence ID" value="PHM53709.1"/>
    <property type="molecule type" value="Genomic_DNA"/>
</dbReference>
<dbReference type="AlphaFoldDB" id="A0A2G0Q3D1"/>
<accession>A0A2G0Q3D1</accession>